<evidence type="ECO:0000313" key="3">
    <source>
        <dbReference type="Proteomes" id="UP001074726"/>
    </source>
</evidence>
<keyword evidence="2" id="KW-0378">Hydrolase</keyword>
<feature type="domain" description="AB hydrolase-1" evidence="1">
    <location>
        <begin position="99"/>
        <end position="168"/>
    </location>
</feature>
<dbReference type="InterPro" id="IPR000073">
    <property type="entry name" value="AB_hydrolase_1"/>
</dbReference>
<sequence length="275" mass="29318">MLPRTRRTGEAVLSATGLRSRARARVDVRDLARPDGPPTPWTTLGELASPLDAVRLGAALPRLAAAPRGDGHLVVDIPGWRAPELSGAPLRAYLSRLGYDARGWGFGTNTGDPRRDVERLSARVLELVDERGAPASLVGWSLGGVIAREVARRHPDAVRRVVTYGTPVRGGARHTSVARASRASVDADVDRVARRLDAASPIRVPLTVLFSRRDGVVAWQACIDRATPSAEHVEVSSTHLGMGFDPDVWTVVADRLARPWADTGPAEAPSPAAGS</sequence>
<proteinExistence type="predicted"/>
<comment type="caution">
    <text evidence="2">The sequence shown here is derived from an EMBL/GenBank/DDBJ whole genome shotgun (WGS) entry which is preliminary data.</text>
</comment>
<accession>A0ABT4CH59</accession>
<evidence type="ECO:0000259" key="1">
    <source>
        <dbReference type="Pfam" id="PF00561"/>
    </source>
</evidence>
<dbReference type="EMBL" id="JAPPUX010000005">
    <property type="protein sequence ID" value="MCY4728302.1"/>
    <property type="molecule type" value="Genomic_DNA"/>
</dbReference>
<dbReference type="InterPro" id="IPR029058">
    <property type="entry name" value="AB_hydrolase_fold"/>
</dbReference>
<dbReference type="Pfam" id="PF00561">
    <property type="entry name" value="Abhydrolase_1"/>
    <property type="match status" value="1"/>
</dbReference>
<dbReference type="RefSeq" id="WP_268113284.1">
    <property type="nucleotide sequence ID" value="NZ_JAPPUX010000005.1"/>
</dbReference>
<dbReference type="SUPFAM" id="SSF53474">
    <property type="entry name" value="alpha/beta-Hydrolases"/>
    <property type="match status" value="1"/>
</dbReference>
<dbReference type="GO" id="GO:0016787">
    <property type="term" value="F:hydrolase activity"/>
    <property type="evidence" value="ECO:0007669"/>
    <property type="project" value="UniProtKB-KW"/>
</dbReference>
<dbReference type="Proteomes" id="UP001074726">
    <property type="component" value="Unassembled WGS sequence"/>
</dbReference>
<organism evidence="2 3">
    <name type="scientific">Nocardioides pini</name>
    <dbReference type="NCBI Taxonomy" id="2975053"/>
    <lineage>
        <taxon>Bacteria</taxon>
        <taxon>Bacillati</taxon>
        <taxon>Actinomycetota</taxon>
        <taxon>Actinomycetes</taxon>
        <taxon>Propionibacteriales</taxon>
        <taxon>Nocardioidaceae</taxon>
        <taxon>Nocardioides</taxon>
    </lineage>
</organism>
<gene>
    <name evidence="2" type="ORF">NYO98_18625</name>
</gene>
<evidence type="ECO:0000313" key="2">
    <source>
        <dbReference type="EMBL" id="MCY4728302.1"/>
    </source>
</evidence>
<reference evidence="2" key="1">
    <citation type="submission" date="2022-08" db="EMBL/GenBank/DDBJ databases">
        <title>Genome sequencing of Nocardioides sp. STR2.</title>
        <authorList>
            <person name="So Y."/>
        </authorList>
    </citation>
    <scope>NUCLEOTIDE SEQUENCE</scope>
    <source>
        <strain evidence="2">STR2</strain>
    </source>
</reference>
<protein>
    <submittedName>
        <fullName evidence="2">Alpha/beta hydrolase</fullName>
    </submittedName>
</protein>
<name>A0ABT4CH59_9ACTN</name>
<keyword evidence="3" id="KW-1185">Reference proteome</keyword>
<dbReference type="Gene3D" id="3.40.50.1820">
    <property type="entry name" value="alpha/beta hydrolase"/>
    <property type="match status" value="1"/>
</dbReference>